<evidence type="ECO:0000313" key="4">
    <source>
        <dbReference type="EMBL" id="REI22997.1"/>
    </source>
</evidence>
<dbReference type="OrthoDB" id="9771580at2"/>
<proteinExistence type="predicted"/>
<evidence type="ECO:0000313" key="6">
    <source>
        <dbReference type="Proteomes" id="UP000256562"/>
    </source>
</evidence>
<dbReference type="InterPro" id="IPR006517">
    <property type="entry name" value="Phage_terminase_lsu-like_C"/>
</dbReference>
<keyword evidence="1" id="KW-1188">Viral release from host cell</keyword>
<accession>A0A3E0IKT7</accession>
<comment type="caution">
    <text evidence="3">The sequence shown here is derived from an EMBL/GenBank/DDBJ whole genome shotgun (WGS) entry which is preliminary data.</text>
</comment>
<evidence type="ECO:0000313" key="3">
    <source>
        <dbReference type="EMBL" id="REH89008.1"/>
    </source>
</evidence>
<dbReference type="Proteomes" id="UP000256562">
    <property type="component" value="Unassembled WGS sequence"/>
</dbReference>
<sequence>MRNLTKEQRRLIKREAQLELARKHYKFYLQLAHNGNYQLLPHNELIANELQEIINGKQKHIMIEIGPRHGKSMTVSETFQSYYLANFPNKRVITSAYSDSLARKFGRLNRNKFIEYADLLYGVNMSDNNSAVNNWGIEGHTGGMISTGIGGSITGEGADLMIIDDPVKNRQEAESVTYRNRVWEEWESTLSTRLHKGASVIVIMTRWHEDDLIGRMLENSPYDWTRLRLPTIAEDDNDLLGRKKGEALAPQLGYDEEWARNKKVEVGERTWASLYQQRPAPATGVIFKRDWIIKVDAPPLKFDDSVISWDFAFKGTDESDFVVGQVWIKKGADFYMIDQVRKRMDFSDSIKAVKRLKDKYPYCRKIIIEDKANGPAIINVLKRTISGIIPITPRESKEARAHAVTPYYEASNIHYVKTVPNLDEHIEELISFPNSQNDDSVDAATQALNYFASKPSASVSSMNAW</sequence>
<dbReference type="InterPro" id="IPR027417">
    <property type="entry name" value="P-loop_NTPase"/>
</dbReference>
<dbReference type="Proteomes" id="UP000256337">
    <property type="component" value="Unassembled WGS sequence"/>
</dbReference>
<feature type="domain" description="Terminase large subunit gp17-like C-terminal" evidence="2">
    <location>
        <begin position="307"/>
        <end position="450"/>
    </location>
</feature>
<organism evidence="3 6">
    <name type="scientific">Staphylococcus felis</name>
    <dbReference type="NCBI Taxonomy" id="46127"/>
    <lineage>
        <taxon>Bacteria</taxon>
        <taxon>Bacillati</taxon>
        <taxon>Bacillota</taxon>
        <taxon>Bacilli</taxon>
        <taxon>Bacillales</taxon>
        <taxon>Staphylococcaceae</taxon>
        <taxon>Staphylococcus</taxon>
    </lineage>
</organism>
<evidence type="ECO:0000256" key="1">
    <source>
        <dbReference type="ARBA" id="ARBA00022612"/>
    </source>
</evidence>
<reference evidence="5 6" key="1">
    <citation type="journal article" date="2018" name="Vet. Microbiol.">
        <title>Characterisation of Staphylococcus felis isolated from cats using whole genome sequencing.</title>
        <authorList>
            <person name="Worthing K."/>
            <person name="Pang S."/>
            <person name="Trott D.J."/>
            <person name="Abraham S."/>
            <person name="Coombs G.W."/>
            <person name="Jordan D."/>
            <person name="McIntyre L."/>
            <person name="Davies M.R."/>
            <person name="Norris J."/>
        </authorList>
    </citation>
    <scope>NUCLEOTIDE SEQUENCE [LARGE SCALE GENOMIC DNA]</scope>
    <source>
        <strain evidence="4 5">F25</strain>
        <strain evidence="3 6">F9</strain>
    </source>
</reference>
<evidence type="ECO:0000259" key="2">
    <source>
        <dbReference type="Pfam" id="PF17289"/>
    </source>
</evidence>
<dbReference type="NCBIfam" id="TIGR01630">
    <property type="entry name" value="psiM2_ORF9"/>
    <property type="match status" value="1"/>
</dbReference>
<name>A0A3E0IKT7_9STAP</name>
<dbReference type="EMBL" id="QKYD01000075">
    <property type="protein sequence ID" value="REI22997.1"/>
    <property type="molecule type" value="Genomic_DNA"/>
</dbReference>
<gene>
    <name evidence="4" type="ORF">DOS76_04575</name>
    <name evidence="3" type="ORF">DOS83_13780</name>
</gene>
<dbReference type="Pfam" id="PF17289">
    <property type="entry name" value="Terminase_6C"/>
    <property type="match status" value="1"/>
</dbReference>
<dbReference type="InterPro" id="IPR035421">
    <property type="entry name" value="Terminase_6C"/>
</dbReference>
<dbReference type="Gene3D" id="3.40.50.300">
    <property type="entry name" value="P-loop containing nucleotide triphosphate hydrolases"/>
    <property type="match status" value="1"/>
</dbReference>
<evidence type="ECO:0000313" key="5">
    <source>
        <dbReference type="Proteomes" id="UP000256337"/>
    </source>
</evidence>
<dbReference type="AlphaFoldDB" id="A0A3E0IKT7"/>
<dbReference type="EMBL" id="QKXQ01000712">
    <property type="protein sequence ID" value="REH89008.1"/>
    <property type="molecule type" value="Genomic_DNA"/>
</dbReference>
<dbReference type="RefSeq" id="WP_115871742.1">
    <property type="nucleotide sequence ID" value="NZ_QKXN01000130.1"/>
</dbReference>
<dbReference type="Pfam" id="PF03237">
    <property type="entry name" value="Terminase_6N"/>
    <property type="match status" value="1"/>
</dbReference>
<protein>
    <recommendedName>
        <fullName evidence="2">Terminase large subunit gp17-like C-terminal domain-containing protein</fullName>
    </recommendedName>
</protein>